<evidence type="ECO:0000313" key="9">
    <source>
        <dbReference type="EMBL" id="MBU3825882.1"/>
    </source>
</evidence>
<keyword evidence="4 7" id="KW-0460">Magnesium</keyword>
<dbReference type="InterPro" id="IPR008181">
    <property type="entry name" value="dUTPase"/>
</dbReference>
<dbReference type="InterPro" id="IPR036157">
    <property type="entry name" value="dUTPase-like_sf"/>
</dbReference>
<comment type="catalytic activity">
    <reaction evidence="6 7">
        <text>dUTP + H2O = dUMP + diphosphate + H(+)</text>
        <dbReference type="Rhea" id="RHEA:10248"/>
        <dbReference type="ChEBI" id="CHEBI:15377"/>
        <dbReference type="ChEBI" id="CHEBI:15378"/>
        <dbReference type="ChEBI" id="CHEBI:33019"/>
        <dbReference type="ChEBI" id="CHEBI:61555"/>
        <dbReference type="ChEBI" id="CHEBI:246422"/>
        <dbReference type="EC" id="3.6.1.23"/>
    </reaction>
</comment>
<sequence>MNIAIKILDKRLGTIYPLPRYESAAAAGMDLRALTSGDVVIKAGASLLVPTGFAMHIADPNVCAVVLPRSGLGFKHGIVLGNLTGLIDADYQGQLFVPLWNRSDTDFTLHEGERMAQLVFLPIIRATLTPVEEFDISERATAGFGSTGQR</sequence>
<comment type="cofactor">
    <cofactor evidence="7">
        <name>Mg(2+)</name>
        <dbReference type="ChEBI" id="CHEBI:18420"/>
    </cofactor>
</comment>
<evidence type="ECO:0000259" key="8">
    <source>
        <dbReference type="Pfam" id="PF00692"/>
    </source>
</evidence>
<evidence type="ECO:0000256" key="6">
    <source>
        <dbReference type="ARBA" id="ARBA00047686"/>
    </source>
</evidence>
<feature type="binding site" evidence="7">
    <location>
        <begin position="69"/>
        <end position="71"/>
    </location>
    <ligand>
        <name>substrate</name>
    </ligand>
</feature>
<protein>
    <recommendedName>
        <fullName evidence="7">Deoxyuridine 5'-triphosphate nucleotidohydrolase</fullName>
        <shortName evidence="7">dUTPase</shortName>
        <ecNumber evidence="7">3.6.1.23</ecNumber>
    </recommendedName>
    <alternativeName>
        <fullName evidence="7">dUTP pyrophosphatase</fullName>
    </alternativeName>
</protein>
<feature type="domain" description="dUTPase-like" evidence="8">
    <location>
        <begin position="17"/>
        <end position="148"/>
    </location>
</feature>
<dbReference type="Gene3D" id="2.70.40.10">
    <property type="match status" value="1"/>
</dbReference>
<dbReference type="FunFam" id="2.70.40.10:FF:000002">
    <property type="entry name" value="dUTP diphosphatase"/>
    <property type="match status" value="1"/>
</dbReference>
<dbReference type="InterPro" id="IPR033704">
    <property type="entry name" value="dUTPase_trimeric"/>
</dbReference>
<feature type="binding site" evidence="7">
    <location>
        <position position="82"/>
    </location>
    <ligand>
        <name>substrate</name>
    </ligand>
</feature>
<dbReference type="InterPro" id="IPR029054">
    <property type="entry name" value="dUTPase-like"/>
</dbReference>
<dbReference type="CDD" id="cd07557">
    <property type="entry name" value="trimeric_dUTPase"/>
    <property type="match status" value="1"/>
</dbReference>
<comment type="caution">
    <text evidence="9">The sequence shown here is derived from an EMBL/GenBank/DDBJ whole genome shotgun (WGS) entry which is preliminary data.</text>
</comment>
<comment type="function">
    <text evidence="7">This enzyme is involved in nucleotide metabolism: it produces dUMP, the immediate precursor of thymidine nucleotides and it decreases the intracellular concentration of dUTP so that uracil cannot be incorporated into DNA.</text>
</comment>
<reference evidence="9" key="2">
    <citation type="submission" date="2021-04" db="EMBL/GenBank/DDBJ databases">
        <authorList>
            <person name="Gilroy R."/>
        </authorList>
    </citation>
    <scope>NUCLEOTIDE SEQUENCE</scope>
    <source>
        <strain evidence="9">687</strain>
    </source>
</reference>
<feature type="binding site" evidence="7">
    <location>
        <begin position="86"/>
        <end position="88"/>
    </location>
    <ligand>
        <name>substrate</name>
    </ligand>
</feature>
<dbReference type="EMBL" id="JAHLFG010000001">
    <property type="protein sequence ID" value="MBU3825882.1"/>
    <property type="molecule type" value="Genomic_DNA"/>
</dbReference>
<accession>A0A9E2KMX6</accession>
<dbReference type="AlphaFoldDB" id="A0A9E2KMX6"/>
<dbReference type="Proteomes" id="UP000824150">
    <property type="component" value="Unassembled WGS sequence"/>
</dbReference>
<dbReference type="NCBIfam" id="NF001862">
    <property type="entry name" value="PRK00601.1"/>
    <property type="match status" value="1"/>
</dbReference>
<dbReference type="GO" id="GO:0000287">
    <property type="term" value="F:magnesium ion binding"/>
    <property type="evidence" value="ECO:0007669"/>
    <property type="project" value="UniProtKB-UniRule"/>
</dbReference>
<dbReference type="GO" id="GO:0006226">
    <property type="term" value="P:dUMP biosynthetic process"/>
    <property type="evidence" value="ECO:0007669"/>
    <property type="project" value="UniProtKB-UniRule"/>
</dbReference>
<keyword evidence="5 7" id="KW-0546">Nucleotide metabolism</keyword>
<evidence type="ECO:0000256" key="2">
    <source>
        <dbReference type="ARBA" id="ARBA00022723"/>
    </source>
</evidence>
<evidence type="ECO:0000256" key="4">
    <source>
        <dbReference type="ARBA" id="ARBA00022842"/>
    </source>
</evidence>
<dbReference type="GO" id="GO:0004170">
    <property type="term" value="F:dUTP diphosphatase activity"/>
    <property type="evidence" value="ECO:0007669"/>
    <property type="project" value="UniProtKB-UniRule"/>
</dbReference>
<comment type="similarity">
    <text evidence="1 7">Belongs to the dUTPase family.</text>
</comment>
<gene>
    <name evidence="7 9" type="primary">dut</name>
    <name evidence="9" type="ORF">IAA31_00085</name>
</gene>
<dbReference type="GO" id="GO:0046081">
    <property type="term" value="P:dUTP catabolic process"/>
    <property type="evidence" value="ECO:0007669"/>
    <property type="project" value="InterPro"/>
</dbReference>
<evidence type="ECO:0000256" key="7">
    <source>
        <dbReference type="HAMAP-Rule" id="MF_00116"/>
    </source>
</evidence>
<evidence type="ECO:0000313" key="10">
    <source>
        <dbReference type="Proteomes" id="UP000824150"/>
    </source>
</evidence>
<dbReference type="PANTHER" id="PTHR11241">
    <property type="entry name" value="DEOXYURIDINE 5'-TRIPHOSPHATE NUCLEOTIDOHYDROLASE"/>
    <property type="match status" value="1"/>
</dbReference>
<comment type="caution">
    <text evidence="7">Lacks conserved residue(s) required for the propagation of feature annotation.</text>
</comment>
<keyword evidence="3 7" id="KW-0378">Hydrolase</keyword>
<evidence type="ECO:0000256" key="5">
    <source>
        <dbReference type="ARBA" id="ARBA00023080"/>
    </source>
</evidence>
<reference evidence="9" key="1">
    <citation type="journal article" date="2021" name="PeerJ">
        <title>Extensive microbial diversity within the chicken gut microbiome revealed by metagenomics and culture.</title>
        <authorList>
            <person name="Gilroy R."/>
            <person name="Ravi A."/>
            <person name="Getino M."/>
            <person name="Pursley I."/>
            <person name="Horton D.L."/>
            <person name="Alikhan N.F."/>
            <person name="Baker D."/>
            <person name="Gharbi K."/>
            <person name="Hall N."/>
            <person name="Watson M."/>
            <person name="Adriaenssens E.M."/>
            <person name="Foster-Nyarko E."/>
            <person name="Jarju S."/>
            <person name="Secka A."/>
            <person name="Antonio M."/>
            <person name="Oren A."/>
            <person name="Chaudhuri R.R."/>
            <person name="La Ragione R."/>
            <person name="Hildebrand F."/>
            <person name="Pallen M.J."/>
        </authorList>
    </citation>
    <scope>NUCLEOTIDE SEQUENCE</scope>
    <source>
        <strain evidence="9">687</strain>
    </source>
</reference>
<dbReference type="HAMAP" id="MF_00116">
    <property type="entry name" value="dUTPase_bact"/>
    <property type="match status" value="1"/>
</dbReference>
<name>A0A9E2KMX6_9GAMM</name>
<evidence type="ECO:0000256" key="3">
    <source>
        <dbReference type="ARBA" id="ARBA00022801"/>
    </source>
</evidence>
<comment type="pathway">
    <text evidence="7">Pyrimidine metabolism; dUMP biosynthesis; dUMP from dCTP (dUTP route): step 2/2.</text>
</comment>
<dbReference type="Pfam" id="PF00692">
    <property type="entry name" value="dUTPase"/>
    <property type="match status" value="1"/>
</dbReference>
<evidence type="ECO:0000256" key="1">
    <source>
        <dbReference type="ARBA" id="ARBA00006581"/>
    </source>
</evidence>
<dbReference type="NCBIfam" id="TIGR00576">
    <property type="entry name" value="dut"/>
    <property type="match status" value="1"/>
</dbReference>
<dbReference type="PANTHER" id="PTHR11241:SF0">
    <property type="entry name" value="DEOXYURIDINE 5'-TRIPHOSPHATE NUCLEOTIDOHYDROLASE"/>
    <property type="match status" value="1"/>
</dbReference>
<keyword evidence="2 7" id="KW-0479">Metal-binding</keyword>
<proteinExistence type="inferred from homology"/>
<dbReference type="SUPFAM" id="SSF51283">
    <property type="entry name" value="dUTPase-like"/>
    <property type="match status" value="1"/>
</dbReference>
<organism evidence="9 10">
    <name type="scientific">Candidatus Anaerobiospirillum merdipullorum</name>
    <dbReference type="NCBI Taxonomy" id="2838450"/>
    <lineage>
        <taxon>Bacteria</taxon>
        <taxon>Pseudomonadati</taxon>
        <taxon>Pseudomonadota</taxon>
        <taxon>Gammaproteobacteria</taxon>
        <taxon>Aeromonadales</taxon>
        <taxon>Succinivibrionaceae</taxon>
        <taxon>Anaerobiospirillum</taxon>
    </lineage>
</organism>
<dbReference type="EC" id="3.6.1.23" evidence="7"/>